<dbReference type="PROSITE" id="PS50949">
    <property type="entry name" value="HTH_GNTR"/>
    <property type="match status" value="3"/>
</dbReference>
<feature type="domain" description="HTH gntR-type" evidence="4">
    <location>
        <begin position="8"/>
        <end position="76"/>
    </location>
</feature>
<dbReference type="SMART" id="SM00345">
    <property type="entry name" value="HTH_GNTR"/>
    <property type="match status" value="3"/>
</dbReference>
<evidence type="ECO:0000313" key="6">
    <source>
        <dbReference type="Proteomes" id="UP000638560"/>
    </source>
</evidence>
<dbReference type="Gene3D" id="1.10.10.10">
    <property type="entry name" value="Winged helix-like DNA-binding domain superfamily/Winged helix DNA-binding domain"/>
    <property type="match status" value="3"/>
</dbReference>
<dbReference type="Proteomes" id="UP000638560">
    <property type="component" value="Unassembled WGS sequence"/>
</dbReference>
<evidence type="ECO:0000256" key="2">
    <source>
        <dbReference type="ARBA" id="ARBA00023125"/>
    </source>
</evidence>
<dbReference type="PRINTS" id="PR00035">
    <property type="entry name" value="HTHGNTR"/>
</dbReference>
<dbReference type="RefSeq" id="WP_196204155.1">
    <property type="nucleotide sequence ID" value="NZ_JADPUN010000243.1"/>
</dbReference>
<keyword evidence="1" id="KW-0805">Transcription regulation</keyword>
<dbReference type="InterPro" id="IPR050679">
    <property type="entry name" value="Bact_HTH_transcr_reg"/>
</dbReference>
<dbReference type="InterPro" id="IPR000524">
    <property type="entry name" value="Tscrpt_reg_HTH_GntR"/>
</dbReference>
<dbReference type="PANTHER" id="PTHR44846:SF1">
    <property type="entry name" value="MANNOSYL-D-GLYCERATE TRANSPORT_METABOLISM SYSTEM REPRESSOR MNGR-RELATED"/>
    <property type="match status" value="1"/>
</dbReference>
<evidence type="ECO:0000256" key="1">
    <source>
        <dbReference type="ARBA" id="ARBA00023015"/>
    </source>
</evidence>
<dbReference type="CDD" id="cd07377">
    <property type="entry name" value="WHTH_GntR"/>
    <property type="match status" value="2"/>
</dbReference>
<keyword evidence="6" id="KW-1185">Reference proteome</keyword>
<reference evidence="5 6" key="1">
    <citation type="submission" date="2020-11" db="EMBL/GenBank/DDBJ databases">
        <title>A novel isolate from a Black sea contaminated sediment with potential to produce alkanes: Plantactinospora alkalitolerans sp. nov.</title>
        <authorList>
            <person name="Carro L."/>
            <person name="Veyisoglu A."/>
            <person name="Guven K."/>
            <person name="Schumann P."/>
            <person name="Klenk H.-P."/>
            <person name="Sahin N."/>
        </authorList>
    </citation>
    <scope>NUCLEOTIDE SEQUENCE [LARGE SCALE GENOMIC DNA]</scope>
    <source>
        <strain evidence="5 6">S1510</strain>
    </source>
</reference>
<dbReference type="EMBL" id="JADPUN010000243">
    <property type="protein sequence ID" value="MBF9132627.1"/>
    <property type="molecule type" value="Genomic_DNA"/>
</dbReference>
<gene>
    <name evidence="5" type="ORF">I0C86_27275</name>
</gene>
<keyword evidence="2" id="KW-0238">DNA-binding</keyword>
<organism evidence="5 6">
    <name type="scientific">Plantactinospora alkalitolerans</name>
    <dbReference type="NCBI Taxonomy" id="2789879"/>
    <lineage>
        <taxon>Bacteria</taxon>
        <taxon>Bacillati</taxon>
        <taxon>Actinomycetota</taxon>
        <taxon>Actinomycetes</taxon>
        <taxon>Micromonosporales</taxon>
        <taxon>Micromonosporaceae</taxon>
        <taxon>Plantactinospora</taxon>
    </lineage>
</organism>
<proteinExistence type="predicted"/>
<accession>A0ABS0H3D7</accession>
<evidence type="ECO:0000313" key="5">
    <source>
        <dbReference type="EMBL" id="MBF9132627.1"/>
    </source>
</evidence>
<evidence type="ECO:0000259" key="4">
    <source>
        <dbReference type="PROSITE" id="PS50949"/>
    </source>
</evidence>
<protein>
    <submittedName>
        <fullName evidence="5">GntR family transcriptional regulator</fullName>
    </submittedName>
</protein>
<dbReference type="InterPro" id="IPR036390">
    <property type="entry name" value="WH_DNA-bd_sf"/>
</dbReference>
<comment type="caution">
    <text evidence="5">The sequence shown here is derived from an EMBL/GenBank/DDBJ whole genome shotgun (WGS) entry which is preliminary data.</text>
</comment>
<sequence>MGGQGGSGVGFREIAQELREAIRSKSLPPGSPLPSETDVVKRWGVARVTARRALAALEAENLIETVPGRGRFVRDAGGTSGERTGAKFEAVAAAVRRSVESGAFPPGSRVPSESELSEQFQASVGTVRQALRVLESRGLLVSLPGKGRYVPHDPESGPAVMTDAERIAADIRRDIARGELAAGATLAGENDLAARYGVARGTVRRALTELERAGLVDIARGRGRFVVEQPASRADTESEDA</sequence>
<feature type="domain" description="HTH gntR-type" evidence="4">
    <location>
        <begin position="85"/>
        <end position="153"/>
    </location>
</feature>
<dbReference type="InterPro" id="IPR036388">
    <property type="entry name" value="WH-like_DNA-bd_sf"/>
</dbReference>
<dbReference type="SUPFAM" id="SSF46785">
    <property type="entry name" value="Winged helix' DNA-binding domain"/>
    <property type="match status" value="3"/>
</dbReference>
<name>A0ABS0H3D7_9ACTN</name>
<feature type="domain" description="HTH gntR-type" evidence="4">
    <location>
        <begin position="161"/>
        <end position="229"/>
    </location>
</feature>
<dbReference type="PANTHER" id="PTHR44846">
    <property type="entry name" value="MANNOSYL-D-GLYCERATE TRANSPORT/METABOLISM SYSTEM REPRESSOR MNGR-RELATED"/>
    <property type="match status" value="1"/>
</dbReference>
<evidence type="ECO:0000256" key="3">
    <source>
        <dbReference type="ARBA" id="ARBA00023163"/>
    </source>
</evidence>
<dbReference type="Pfam" id="PF00392">
    <property type="entry name" value="GntR"/>
    <property type="match status" value="3"/>
</dbReference>
<keyword evidence="3" id="KW-0804">Transcription</keyword>